<dbReference type="Gene3D" id="3.40.30.10">
    <property type="entry name" value="Glutaredoxin"/>
    <property type="match status" value="1"/>
</dbReference>
<dbReference type="EMBL" id="CP036200">
    <property type="protein sequence ID" value="QBF82555.1"/>
    <property type="molecule type" value="Genomic_DNA"/>
</dbReference>
<keyword evidence="2" id="KW-1185">Reference proteome</keyword>
<evidence type="ECO:0000313" key="1">
    <source>
        <dbReference type="EMBL" id="QBF82555.1"/>
    </source>
</evidence>
<organism evidence="1 2">
    <name type="scientific">Shewanella maritima</name>
    <dbReference type="NCBI Taxonomy" id="2520507"/>
    <lineage>
        <taxon>Bacteria</taxon>
        <taxon>Pseudomonadati</taxon>
        <taxon>Pseudomonadota</taxon>
        <taxon>Gammaproteobacteria</taxon>
        <taxon>Alteromonadales</taxon>
        <taxon>Shewanellaceae</taxon>
        <taxon>Shewanella</taxon>
    </lineage>
</organism>
<dbReference type="Gene3D" id="1.10.472.60">
    <property type="entry name" value="putative protein disulfide isomerase domain"/>
    <property type="match status" value="1"/>
</dbReference>
<reference evidence="1 2" key="1">
    <citation type="submission" date="2019-02" db="EMBL/GenBank/DDBJ databases">
        <title>Shewanella sp. D4-2 isolated from Dokdo Island.</title>
        <authorList>
            <person name="Baek K."/>
        </authorList>
    </citation>
    <scope>NUCLEOTIDE SEQUENCE [LARGE SCALE GENOMIC DNA]</scope>
    <source>
        <strain evidence="1 2">D4-2</strain>
    </source>
</reference>
<dbReference type="InterPro" id="IPR036249">
    <property type="entry name" value="Thioredoxin-like_sf"/>
</dbReference>
<dbReference type="SUPFAM" id="SSF52833">
    <property type="entry name" value="Thioredoxin-like"/>
    <property type="match status" value="1"/>
</dbReference>
<dbReference type="CDD" id="cd03025">
    <property type="entry name" value="DsbA_FrnE_like"/>
    <property type="match status" value="1"/>
</dbReference>
<dbReference type="Pfam" id="PF13743">
    <property type="entry name" value="Thioredoxin_5"/>
    <property type="match status" value="1"/>
</dbReference>
<gene>
    <name evidence="1" type="ORF">EXU30_07490</name>
</gene>
<accession>A0A411PG82</accession>
<name>A0A411PG82_9GAMM</name>
<proteinExistence type="predicted"/>
<dbReference type="OrthoDB" id="9813770at2"/>
<dbReference type="Proteomes" id="UP000291106">
    <property type="component" value="Chromosome"/>
</dbReference>
<protein>
    <submittedName>
        <fullName evidence="1">DsbA family protein</fullName>
    </submittedName>
</protein>
<dbReference type="KEGG" id="smai:EXU30_07490"/>
<dbReference type="PANTHER" id="PTHR13887:SF54">
    <property type="entry name" value="DSBA FAMILY PROTEIN"/>
    <property type="match status" value="1"/>
</dbReference>
<dbReference type="PANTHER" id="PTHR13887">
    <property type="entry name" value="GLUTATHIONE S-TRANSFERASE KAPPA"/>
    <property type="match status" value="1"/>
</dbReference>
<dbReference type="AlphaFoldDB" id="A0A411PG82"/>
<dbReference type="RefSeq" id="WP_130598800.1">
    <property type="nucleotide sequence ID" value="NZ_CP036200.1"/>
</dbReference>
<sequence>MRLLYVMDPMCGWCYGFQGELEAFLVTHPEAKVDWIMGGLAPDTTTPMDENLKQTIASYWHQIESKTQVSFNHDFWRLNTPYRSTYGACRAVIAAEKLMPKSAQQMVKAIQSAYYQKALNPSLDQTLIGCAGEIGIDKQQFKTALNSKETEQSLQQHLQITRQLQVSGFPALFYVDDTNHAYRLASGYCTSQELIQNQQRVLKRER</sequence>
<evidence type="ECO:0000313" key="2">
    <source>
        <dbReference type="Proteomes" id="UP000291106"/>
    </source>
</evidence>